<evidence type="ECO:0000256" key="5">
    <source>
        <dbReference type="ARBA" id="ARBA00023242"/>
    </source>
</evidence>
<dbReference type="InterPro" id="IPR001138">
    <property type="entry name" value="Zn2Cys6_DnaBD"/>
</dbReference>
<feature type="domain" description="Zn(2)-C6 fungal-type" evidence="7">
    <location>
        <begin position="6"/>
        <end position="35"/>
    </location>
</feature>
<protein>
    <recommendedName>
        <fullName evidence="7">Zn(2)-C6 fungal-type domain-containing protein</fullName>
    </recommendedName>
</protein>
<dbReference type="PANTHER" id="PTHR47338">
    <property type="entry name" value="ZN(II)2CYS6 TRANSCRIPTION FACTOR (EUROFUNG)-RELATED"/>
    <property type="match status" value="1"/>
</dbReference>
<proteinExistence type="predicted"/>
<feature type="compositionally biased region" description="Low complexity" evidence="6">
    <location>
        <begin position="103"/>
        <end position="118"/>
    </location>
</feature>
<dbReference type="OrthoDB" id="10261408at2759"/>
<dbReference type="GO" id="GO:0000981">
    <property type="term" value="F:DNA-binding transcription factor activity, RNA polymerase II-specific"/>
    <property type="evidence" value="ECO:0007669"/>
    <property type="project" value="InterPro"/>
</dbReference>
<name>A0A9W8B7T2_9FUNG</name>
<dbReference type="GO" id="GO:0008270">
    <property type="term" value="F:zinc ion binding"/>
    <property type="evidence" value="ECO:0007669"/>
    <property type="project" value="InterPro"/>
</dbReference>
<evidence type="ECO:0000256" key="6">
    <source>
        <dbReference type="SAM" id="MobiDB-lite"/>
    </source>
</evidence>
<evidence type="ECO:0000256" key="4">
    <source>
        <dbReference type="ARBA" id="ARBA00023163"/>
    </source>
</evidence>
<evidence type="ECO:0000313" key="9">
    <source>
        <dbReference type="Proteomes" id="UP001151582"/>
    </source>
</evidence>
<dbReference type="PROSITE" id="PS00463">
    <property type="entry name" value="ZN2_CY6_FUNGAL_1"/>
    <property type="match status" value="1"/>
</dbReference>
<sequence length="651" mass="72183">MRFRRACDSCSARKVRCDGQVPCAGCTAKGSICHYRPAYQTTLKTSKANKGLTGFNVLIPASYAAKSRASVVVDKIATGVILLPDCRAQTSNSPNRRANAVDPLPTSPTSSPILPPTAATPRATLPLDAAAATPVMTVHQRLGEGCNASTEFHIDWTGQPQMPSWASSWQAVSLVHALPSYEDVLFSRKLVFSVCRYYYEKTFGPDGAAFFEHFWEVVLANRLSPFVLNCILAGGMRFIVEFHRETQFDVAKMISPYVQNALFLALSAMEQPALLHVAAFKDLASALRCLGDFERSSLFAAIPSRIASCLRLYALDIQNCLPSQAKDPTMPQARYMRNIQRDAYWRQLLLSCYFSLFELVSPTVREAEYCVDFPNYRQAARDIKQCLDASTVDATSLPPILPTNSCCTFRFSPMASLIKIMFSVARFTRQRFVGQLTVPTKQLQRIVIALETWFEDLPLACALPKRTQAEAMARHCPATLGHLLSLHAHYYATWILAHIRHPYGCQLATHSGEPHPTPPSPFSDLSTSLSASPPCTSLSQELFTPLRERELFEKALEAADTARLTLLPLCHLLSPRDLDMGISMCLFWFGVVYLQACAQSKDDQQARAHAHLLQVTSVLSPIGYYWPTAKRLNDYLLAAASHPSLSTSRAK</sequence>
<comment type="subcellular location">
    <subcellularLocation>
        <location evidence="1">Nucleus</location>
    </subcellularLocation>
</comment>
<dbReference type="Gene3D" id="4.10.240.10">
    <property type="entry name" value="Zn(2)-C6 fungal-type DNA-binding domain"/>
    <property type="match status" value="1"/>
</dbReference>
<keyword evidence="4" id="KW-0804">Transcription</keyword>
<dbReference type="EMBL" id="JANBQB010000181">
    <property type="protein sequence ID" value="KAJ1980170.1"/>
    <property type="molecule type" value="Genomic_DNA"/>
</dbReference>
<feature type="region of interest" description="Disordered" evidence="6">
    <location>
        <begin position="90"/>
        <end position="118"/>
    </location>
</feature>
<reference evidence="8" key="1">
    <citation type="submission" date="2022-07" db="EMBL/GenBank/DDBJ databases">
        <title>Phylogenomic reconstructions and comparative analyses of Kickxellomycotina fungi.</title>
        <authorList>
            <person name="Reynolds N.K."/>
            <person name="Stajich J.E."/>
            <person name="Barry K."/>
            <person name="Grigoriev I.V."/>
            <person name="Crous P."/>
            <person name="Smith M.E."/>
        </authorList>
    </citation>
    <scope>NUCLEOTIDE SEQUENCE</scope>
    <source>
        <strain evidence="8">RSA 567</strain>
    </source>
</reference>
<dbReference type="CDD" id="cd12148">
    <property type="entry name" value="fungal_TF_MHR"/>
    <property type="match status" value="1"/>
</dbReference>
<gene>
    <name evidence="8" type="ORF">H4R34_002553</name>
</gene>
<dbReference type="SMART" id="SM00066">
    <property type="entry name" value="GAL4"/>
    <property type="match status" value="1"/>
</dbReference>
<dbReference type="Pfam" id="PF00172">
    <property type="entry name" value="Zn_clus"/>
    <property type="match status" value="1"/>
</dbReference>
<keyword evidence="5" id="KW-0539">Nucleus</keyword>
<dbReference type="PROSITE" id="PS50048">
    <property type="entry name" value="ZN2_CY6_FUNGAL_2"/>
    <property type="match status" value="1"/>
</dbReference>
<dbReference type="Proteomes" id="UP001151582">
    <property type="component" value="Unassembled WGS sequence"/>
</dbReference>
<dbReference type="PANTHER" id="PTHR47338:SF5">
    <property type="entry name" value="ZN(II)2CYS6 TRANSCRIPTION FACTOR (EUROFUNG)"/>
    <property type="match status" value="1"/>
</dbReference>
<keyword evidence="2" id="KW-0479">Metal-binding</keyword>
<evidence type="ECO:0000256" key="2">
    <source>
        <dbReference type="ARBA" id="ARBA00022723"/>
    </source>
</evidence>
<keyword evidence="9" id="KW-1185">Reference proteome</keyword>
<evidence type="ECO:0000313" key="8">
    <source>
        <dbReference type="EMBL" id="KAJ1980170.1"/>
    </source>
</evidence>
<organism evidence="8 9">
    <name type="scientific">Dimargaris verticillata</name>
    <dbReference type="NCBI Taxonomy" id="2761393"/>
    <lineage>
        <taxon>Eukaryota</taxon>
        <taxon>Fungi</taxon>
        <taxon>Fungi incertae sedis</taxon>
        <taxon>Zoopagomycota</taxon>
        <taxon>Kickxellomycotina</taxon>
        <taxon>Dimargaritomycetes</taxon>
        <taxon>Dimargaritales</taxon>
        <taxon>Dimargaritaceae</taxon>
        <taxon>Dimargaris</taxon>
    </lineage>
</organism>
<evidence type="ECO:0000256" key="3">
    <source>
        <dbReference type="ARBA" id="ARBA00023015"/>
    </source>
</evidence>
<dbReference type="GO" id="GO:0005634">
    <property type="term" value="C:nucleus"/>
    <property type="evidence" value="ECO:0007669"/>
    <property type="project" value="UniProtKB-SubCell"/>
</dbReference>
<dbReference type="SUPFAM" id="SSF57701">
    <property type="entry name" value="Zn2/Cys6 DNA-binding domain"/>
    <property type="match status" value="1"/>
</dbReference>
<dbReference type="InterPro" id="IPR036864">
    <property type="entry name" value="Zn2-C6_fun-type_DNA-bd_sf"/>
</dbReference>
<dbReference type="CDD" id="cd00067">
    <property type="entry name" value="GAL4"/>
    <property type="match status" value="1"/>
</dbReference>
<evidence type="ECO:0000256" key="1">
    <source>
        <dbReference type="ARBA" id="ARBA00004123"/>
    </source>
</evidence>
<evidence type="ECO:0000259" key="7">
    <source>
        <dbReference type="PROSITE" id="PS50048"/>
    </source>
</evidence>
<dbReference type="InterPro" id="IPR050815">
    <property type="entry name" value="TF_fung"/>
</dbReference>
<comment type="caution">
    <text evidence="8">The sequence shown here is derived from an EMBL/GenBank/DDBJ whole genome shotgun (WGS) entry which is preliminary data.</text>
</comment>
<accession>A0A9W8B7T2</accession>
<dbReference type="AlphaFoldDB" id="A0A9W8B7T2"/>
<keyword evidence="3" id="KW-0805">Transcription regulation</keyword>